<dbReference type="RefSeq" id="WP_160367347.1">
    <property type="nucleotide sequence ID" value="NZ_WSQA01000001.1"/>
</dbReference>
<sequence length="463" mass="52153">MKSITCTIVALALLSFSSFAQQLSGFKLTYQHLSADPQEVEALENKGIFQTVLLSKDYVRIMPSDTENPIVLKDIRRNEELMLFPQSEEYFIYKSEGPVVEVPESDLPINYQAGKTKTIAGYLCKFAQISFDNEEDPEQPIEMDIWYTETLPSIYWGEFSFLSEIKGAVLSLSVSGNGFQVVNIESTKIDKATFQIPENYTEINLDEDPDEEASEENYLGLGTEVAEDRLTYTNESGTYMGLKNSQGDEITGTNFTFIDYFHHDQAVAIDKNNKFGTIDLQGKTRIPFQYDYLGQDQASDQLMYGVGDKMGMMDPNGKVLIKAEYDQISFFSQGLATAFKGEKCGIINMQNKVIVPFDYDMIFEINPHNFTTYADEKVSLYNLKTNTLVSNAYDHYALSKDNALITVQQGDKYGFIDPTGKIVLPLKYSLAGVFENGIVLVAEDEAQENQYFINAKGEKVTIE</sequence>
<dbReference type="OrthoDB" id="753358at2"/>
<dbReference type="EMBL" id="WSQA01000001">
    <property type="protein sequence ID" value="MVZ60718.1"/>
    <property type="molecule type" value="Genomic_DNA"/>
</dbReference>
<reference evidence="2 3" key="1">
    <citation type="submission" date="2019-12" db="EMBL/GenBank/DDBJ databases">
        <authorList>
            <person name="Dong K."/>
        </authorList>
    </citation>
    <scope>NUCLEOTIDE SEQUENCE [LARGE SCALE GENOMIC DNA]</scope>
    <source>
        <strain evidence="2 3">JCM 31225</strain>
    </source>
</reference>
<comment type="caution">
    <text evidence="2">The sequence shown here is derived from an EMBL/GenBank/DDBJ whole genome shotgun (WGS) entry which is preliminary data.</text>
</comment>
<feature type="chain" id="PRO_5026687460" description="WG repeat-containing protein" evidence="1">
    <location>
        <begin position="21"/>
        <end position="463"/>
    </location>
</feature>
<organism evidence="2 3">
    <name type="scientific">Sphingobacterium humi</name>
    <dbReference type="NCBI Taxonomy" id="1796905"/>
    <lineage>
        <taxon>Bacteria</taxon>
        <taxon>Pseudomonadati</taxon>
        <taxon>Bacteroidota</taxon>
        <taxon>Sphingobacteriia</taxon>
        <taxon>Sphingobacteriales</taxon>
        <taxon>Sphingobacteriaceae</taxon>
        <taxon>Sphingobacterium</taxon>
    </lineage>
</organism>
<proteinExistence type="predicted"/>
<evidence type="ECO:0008006" key="4">
    <source>
        <dbReference type="Google" id="ProtNLM"/>
    </source>
</evidence>
<dbReference type="Pfam" id="PF14903">
    <property type="entry name" value="WG_beta_rep"/>
    <property type="match status" value="4"/>
</dbReference>
<evidence type="ECO:0000313" key="3">
    <source>
        <dbReference type="Proteomes" id="UP000435036"/>
    </source>
</evidence>
<dbReference type="PANTHER" id="PTHR37841:SF1">
    <property type="entry name" value="DUF3298 DOMAIN-CONTAINING PROTEIN"/>
    <property type="match status" value="1"/>
</dbReference>
<name>A0A6N8KXR5_9SPHI</name>
<dbReference type="PANTHER" id="PTHR37841">
    <property type="entry name" value="GLR2918 PROTEIN"/>
    <property type="match status" value="1"/>
</dbReference>
<dbReference type="InterPro" id="IPR032774">
    <property type="entry name" value="WG_beta_rep"/>
</dbReference>
<accession>A0A6N8KXR5</accession>
<keyword evidence="3" id="KW-1185">Reference proteome</keyword>
<feature type="signal peptide" evidence="1">
    <location>
        <begin position="1"/>
        <end position="20"/>
    </location>
</feature>
<evidence type="ECO:0000313" key="2">
    <source>
        <dbReference type="EMBL" id="MVZ60718.1"/>
    </source>
</evidence>
<protein>
    <recommendedName>
        <fullName evidence="4">WG repeat-containing protein</fullName>
    </recommendedName>
</protein>
<dbReference type="AlphaFoldDB" id="A0A6N8KXR5"/>
<gene>
    <name evidence="2" type="ORF">GQF63_01650</name>
</gene>
<dbReference type="Proteomes" id="UP000435036">
    <property type="component" value="Unassembled WGS sequence"/>
</dbReference>
<keyword evidence="1" id="KW-0732">Signal</keyword>
<evidence type="ECO:0000256" key="1">
    <source>
        <dbReference type="SAM" id="SignalP"/>
    </source>
</evidence>